<evidence type="ECO:0000313" key="3">
    <source>
        <dbReference type="Proteomes" id="UP000298416"/>
    </source>
</evidence>
<accession>A0A8X8WDR9</accession>
<dbReference type="InterPro" id="IPR002110">
    <property type="entry name" value="Ankyrin_rpt"/>
</dbReference>
<dbReference type="AlphaFoldDB" id="A0A8X8WDR9"/>
<evidence type="ECO:0000256" key="1">
    <source>
        <dbReference type="SAM" id="MobiDB-lite"/>
    </source>
</evidence>
<dbReference type="Proteomes" id="UP000298416">
    <property type="component" value="Unassembled WGS sequence"/>
</dbReference>
<feature type="compositionally biased region" description="Basic and acidic residues" evidence="1">
    <location>
        <begin position="1"/>
        <end position="10"/>
    </location>
</feature>
<feature type="compositionally biased region" description="Polar residues" evidence="1">
    <location>
        <begin position="15"/>
        <end position="24"/>
    </location>
</feature>
<keyword evidence="3" id="KW-1185">Reference proteome</keyword>
<organism evidence="2">
    <name type="scientific">Salvia splendens</name>
    <name type="common">Scarlet sage</name>
    <dbReference type="NCBI Taxonomy" id="180675"/>
    <lineage>
        <taxon>Eukaryota</taxon>
        <taxon>Viridiplantae</taxon>
        <taxon>Streptophyta</taxon>
        <taxon>Embryophyta</taxon>
        <taxon>Tracheophyta</taxon>
        <taxon>Spermatophyta</taxon>
        <taxon>Magnoliopsida</taxon>
        <taxon>eudicotyledons</taxon>
        <taxon>Gunneridae</taxon>
        <taxon>Pentapetalae</taxon>
        <taxon>asterids</taxon>
        <taxon>lamiids</taxon>
        <taxon>Lamiales</taxon>
        <taxon>Lamiaceae</taxon>
        <taxon>Nepetoideae</taxon>
        <taxon>Mentheae</taxon>
        <taxon>Salviinae</taxon>
        <taxon>Salvia</taxon>
        <taxon>Salvia subgen. Calosphace</taxon>
        <taxon>core Calosphace</taxon>
    </lineage>
</organism>
<reference evidence="2" key="2">
    <citation type="submission" date="2020-08" db="EMBL/GenBank/DDBJ databases">
        <title>Plant Genome Project.</title>
        <authorList>
            <person name="Zhang R.-G."/>
        </authorList>
    </citation>
    <scope>NUCLEOTIDE SEQUENCE</scope>
    <source>
        <strain evidence="2">Huo1</strain>
        <tissue evidence="2">Leaf</tissue>
    </source>
</reference>
<gene>
    <name evidence="2" type="ORF">SASPL_146387</name>
</gene>
<dbReference type="EMBL" id="PNBA02000018">
    <property type="protein sequence ID" value="KAG6392176.1"/>
    <property type="molecule type" value="Genomic_DNA"/>
</dbReference>
<dbReference type="SUPFAM" id="SSF48403">
    <property type="entry name" value="Ankyrin repeat"/>
    <property type="match status" value="1"/>
</dbReference>
<dbReference type="PANTHER" id="PTHR24121">
    <property type="entry name" value="NO MECHANORECEPTOR POTENTIAL C, ISOFORM D-RELATED"/>
    <property type="match status" value="1"/>
</dbReference>
<dbReference type="Pfam" id="PF12796">
    <property type="entry name" value="Ank_2"/>
    <property type="match status" value="1"/>
</dbReference>
<comment type="caution">
    <text evidence="2">The sequence shown here is derived from an EMBL/GenBank/DDBJ whole genome shotgun (WGS) entry which is preliminary data.</text>
</comment>
<feature type="region of interest" description="Disordered" evidence="1">
    <location>
        <begin position="1"/>
        <end position="28"/>
    </location>
</feature>
<proteinExistence type="predicted"/>
<protein>
    <submittedName>
        <fullName evidence="2">Uncharacterized protein</fullName>
    </submittedName>
</protein>
<dbReference type="PANTHER" id="PTHR24121:SF21">
    <property type="entry name" value="ANKYRIN REPEAT FAMILY PROTEIN"/>
    <property type="match status" value="1"/>
</dbReference>
<sequence length="239" mass="26421">MGIFFSKHESDETDVNQNGYSSSPCRGKRQRDDMALYRVALKGDWNAARELLIKIENLIKTPITEGGEIALHIAAVEGHEYFLKNLLQMMETEDVAAQNLKGCTALCFAAAAGHSEIAKLMLERDRNLANIKDVAVKLVREDKILAVTRDINGETPLQVLARNPLALSCDKSQGLWDKIITNVRSYTKMSKTDDINKCDASELFACLWDALTYERDDIEAAINTEGDGVTDSTHAEAAA</sequence>
<reference evidence="2" key="1">
    <citation type="submission" date="2018-01" db="EMBL/GenBank/DDBJ databases">
        <authorList>
            <person name="Mao J.F."/>
        </authorList>
    </citation>
    <scope>NUCLEOTIDE SEQUENCE</scope>
    <source>
        <strain evidence="2">Huo1</strain>
        <tissue evidence="2">Leaf</tissue>
    </source>
</reference>
<name>A0A8X8WDR9_SALSN</name>
<evidence type="ECO:0000313" key="2">
    <source>
        <dbReference type="EMBL" id="KAG6392176.1"/>
    </source>
</evidence>
<dbReference type="Gene3D" id="1.25.40.20">
    <property type="entry name" value="Ankyrin repeat-containing domain"/>
    <property type="match status" value="1"/>
</dbReference>
<dbReference type="InterPro" id="IPR036770">
    <property type="entry name" value="Ankyrin_rpt-contain_sf"/>
</dbReference>
<dbReference type="SMART" id="SM00248">
    <property type="entry name" value="ANK"/>
    <property type="match status" value="2"/>
</dbReference>